<keyword evidence="4" id="KW-0723">Serine/threonine-protein kinase</keyword>
<dbReference type="InterPro" id="IPR051131">
    <property type="entry name" value="NEK_Ser/Thr_kinase_NIMA"/>
</dbReference>
<proteinExistence type="inferred from homology"/>
<feature type="region of interest" description="Disordered" evidence="14">
    <location>
        <begin position="512"/>
        <end position="531"/>
    </location>
</feature>
<evidence type="ECO:0000256" key="6">
    <source>
        <dbReference type="ARBA" id="ARBA00022723"/>
    </source>
</evidence>
<comment type="caution">
    <text evidence="16">The sequence shown here is derived from an EMBL/GenBank/DDBJ whole genome shotgun (WGS) entry which is preliminary data.</text>
</comment>
<evidence type="ECO:0000256" key="13">
    <source>
        <dbReference type="PROSITE-ProRule" id="PRU10141"/>
    </source>
</evidence>
<keyword evidence="5" id="KW-0808">Transferase</keyword>
<feature type="non-terminal residue" evidence="16">
    <location>
        <position position="679"/>
    </location>
</feature>
<evidence type="ECO:0000256" key="3">
    <source>
        <dbReference type="ARBA" id="ARBA00012513"/>
    </source>
</evidence>
<evidence type="ECO:0000256" key="11">
    <source>
        <dbReference type="ARBA" id="ARBA00047899"/>
    </source>
</evidence>
<keyword evidence="7 13" id="KW-0547">Nucleotide-binding</keyword>
<dbReference type="InterPro" id="IPR017441">
    <property type="entry name" value="Protein_kinase_ATP_BS"/>
</dbReference>
<evidence type="ECO:0000256" key="4">
    <source>
        <dbReference type="ARBA" id="ARBA00022527"/>
    </source>
</evidence>
<evidence type="ECO:0000313" key="17">
    <source>
        <dbReference type="Proteomes" id="UP000589495"/>
    </source>
</evidence>
<keyword evidence="6" id="KW-0479">Metal-binding</keyword>
<reference evidence="16 17" key="1">
    <citation type="submission" date="2019-09" db="EMBL/GenBank/DDBJ databases">
        <title>Bird 10,000 Genomes (B10K) Project - Family phase.</title>
        <authorList>
            <person name="Zhang G."/>
        </authorList>
    </citation>
    <scope>NUCLEOTIDE SEQUENCE [LARGE SCALE GENOMIC DNA]</scope>
    <source>
        <strain evidence="16">B10K-DU-001-22</strain>
        <tissue evidence="16">Muscle</tissue>
    </source>
</reference>
<protein>
    <recommendedName>
        <fullName evidence="3">non-specific serine/threonine protein kinase</fullName>
        <ecNumber evidence="3">2.7.11.1</ecNumber>
    </recommendedName>
</protein>
<dbReference type="Gene3D" id="3.30.200.20">
    <property type="entry name" value="Phosphorylase Kinase, domain 1"/>
    <property type="match status" value="1"/>
</dbReference>
<sequence>MDKYEIIKKIGEGSFGKIFLAKGKVDNEPCVIKEINLTKMPVKEKKASEKEVTLLAKMKHANIVTFYASLQEKNKLYIVMEYCDGGDLMKRINMQHGVLFDEDQILSWFVQISLGLKHIHDKKILHRDVKTQNVFLSNNGKVAKLGDFGIARQLNSTTELAHTCVGTPYYLSPEICENRPYNNKTDIWSLGCVLYELCTLKHPVSTFQGNSLHELVLKICRGRFQSVSPNYSYDLRILISQLFKISPRDRPSINSILRKPFLQKLVLRYLPPEVTQEEFSHTLIHRKRPSALQSGAKQIQAYKLQKTRVQDTVSPESGMVVPVKKQELLQRNEWKPPSRGQQPQTSRFNMAERPESIRVHGHYGRYYHKIDNLQRKANARYDLSHISQRVEDYYKLKGRVAPPPPPPDWTAEFLQRRFEAQQYKIKVEKQMGLRPSSADPYHDQIQQQKIKEEHLKNHQQNMSRKNEMKEQEYLKQLQKIREEYHSDIKEFRFRAGVLQEDQKIQDKTYLVRQGKAEHQSENKDTSGTGETSLQVSCNSNCFFLSFQDMEEDFKQVRLQDRQDQTVLEKRHSTKGGVKFEINLDVCFPEEDSIQEAEVLDKLNETLTFVDGENLKGKLVEVYENHTDRALEELSDYPTDSIHDMKKTRKHWQPGAPQTLLNVLAGADVTSACPAMAGNE</sequence>
<dbReference type="GO" id="GO:0046872">
    <property type="term" value="F:metal ion binding"/>
    <property type="evidence" value="ECO:0007669"/>
    <property type="project" value="UniProtKB-KW"/>
</dbReference>
<dbReference type="PROSITE" id="PS50011">
    <property type="entry name" value="PROTEIN_KINASE_DOM"/>
    <property type="match status" value="1"/>
</dbReference>
<dbReference type="FunFam" id="1.10.510.10:FF:000172">
    <property type="entry name" value="serine/threonine-protein kinase Nek1 isoform X1"/>
    <property type="match status" value="1"/>
</dbReference>
<dbReference type="InterPro" id="IPR008271">
    <property type="entry name" value="Ser/Thr_kinase_AS"/>
</dbReference>
<evidence type="ECO:0000256" key="5">
    <source>
        <dbReference type="ARBA" id="ARBA00022679"/>
    </source>
</evidence>
<feature type="non-terminal residue" evidence="16">
    <location>
        <position position="1"/>
    </location>
</feature>
<dbReference type="Proteomes" id="UP000589495">
    <property type="component" value="Unassembled WGS sequence"/>
</dbReference>
<evidence type="ECO:0000256" key="9">
    <source>
        <dbReference type="ARBA" id="ARBA00022840"/>
    </source>
</evidence>
<feature type="compositionally biased region" description="Polar residues" evidence="14">
    <location>
        <begin position="339"/>
        <end position="348"/>
    </location>
</feature>
<gene>
    <name evidence="16" type="primary">Nek5</name>
    <name evidence="16" type="ORF">VIRALT_R01974</name>
</gene>
<dbReference type="EMBL" id="VZRF01013008">
    <property type="protein sequence ID" value="NWT19084.1"/>
    <property type="molecule type" value="Genomic_DNA"/>
</dbReference>
<keyword evidence="8 16" id="KW-0418">Kinase</keyword>
<dbReference type="InterPro" id="IPR000719">
    <property type="entry name" value="Prot_kinase_dom"/>
</dbReference>
<evidence type="ECO:0000256" key="14">
    <source>
        <dbReference type="SAM" id="MobiDB-lite"/>
    </source>
</evidence>
<evidence type="ECO:0000256" key="2">
    <source>
        <dbReference type="ARBA" id="ARBA00010886"/>
    </source>
</evidence>
<keyword evidence="10" id="KW-0460">Magnesium</keyword>
<evidence type="ECO:0000256" key="8">
    <source>
        <dbReference type="ARBA" id="ARBA00022777"/>
    </source>
</evidence>
<comment type="cofactor">
    <cofactor evidence="1">
        <name>Mg(2+)</name>
        <dbReference type="ChEBI" id="CHEBI:18420"/>
    </cofactor>
</comment>
<evidence type="ECO:0000256" key="10">
    <source>
        <dbReference type="ARBA" id="ARBA00022842"/>
    </source>
</evidence>
<evidence type="ECO:0000256" key="1">
    <source>
        <dbReference type="ARBA" id="ARBA00001946"/>
    </source>
</evidence>
<comment type="similarity">
    <text evidence="2">Belongs to the protein kinase superfamily. NEK Ser/Thr protein kinase family. NIMA subfamily.</text>
</comment>
<name>A0A7K5LMV0_VIRAL</name>
<evidence type="ECO:0000256" key="12">
    <source>
        <dbReference type="ARBA" id="ARBA00048679"/>
    </source>
</evidence>
<dbReference type="Pfam" id="PF00069">
    <property type="entry name" value="Pkinase"/>
    <property type="match status" value="1"/>
</dbReference>
<accession>A0A7K5LMV0</accession>
<dbReference type="PANTHER" id="PTHR44899:SF1">
    <property type="entry name" value="SERINE_THREONINE-PROTEIN KINASE NEK5"/>
    <property type="match status" value="1"/>
</dbReference>
<dbReference type="Gene3D" id="1.10.510.10">
    <property type="entry name" value="Transferase(Phosphotransferase) domain 1"/>
    <property type="match status" value="1"/>
</dbReference>
<dbReference type="PANTHER" id="PTHR44899">
    <property type="entry name" value="CAMK FAMILY PROTEIN KINASE"/>
    <property type="match status" value="1"/>
</dbReference>
<evidence type="ECO:0000259" key="15">
    <source>
        <dbReference type="PROSITE" id="PS50011"/>
    </source>
</evidence>
<comment type="catalytic activity">
    <reaction evidence="11">
        <text>L-threonyl-[protein] + ATP = O-phospho-L-threonyl-[protein] + ADP + H(+)</text>
        <dbReference type="Rhea" id="RHEA:46608"/>
        <dbReference type="Rhea" id="RHEA-COMP:11060"/>
        <dbReference type="Rhea" id="RHEA-COMP:11605"/>
        <dbReference type="ChEBI" id="CHEBI:15378"/>
        <dbReference type="ChEBI" id="CHEBI:30013"/>
        <dbReference type="ChEBI" id="CHEBI:30616"/>
        <dbReference type="ChEBI" id="CHEBI:61977"/>
        <dbReference type="ChEBI" id="CHEBI:456216"/>
        <dbReference type="EC" id="2.7.11.1"/>
    </reaction>
</comment>
<evidence type="ECO:0000313" key="16">
    <source>
        <dbReference type="EMBL" id="NWT19084.1"/>
    </source>
</evidence>
<dbReference type="EC" id="2.7.11.1" evidence="3"/>
<dbReference type="PROSITE" id="PS00108">
    <property type="entry name" value="PROTEIN_KINASE_ST"/>
    <property type="match status" value="1"/>
</dbReference>
<keyword evidence="9 13" id="KW-0067">ATP-binding</keyword>
<dbReference type="SUPFAM" id="SSF56112">
    <property type="entry name" value="Protein kinase-like (PK-like)"/>
    <property type="match status" value="1"/>
</dbReference>
<keyword evidence="17" id="KW-1185">Reference proteome</keyword>
<organism evidence="16 17">
    <name type="scientific">Vireo altiloquus</name>
    <name type="common">Black-whiskered vireo</name>
    <name type="synonym">Muscicapa altiloqua</name>
    <dbReference type="NCBI Taxonomy" id="34956"/>
    <lineage>
        <taxon>Eukaryota</taxon>
        <taxon>Metazoa</taxon>
        <taxon>Chordata</taxon>
        <taxon>Craniata</taxon>
        <taxon>Vertebrata</taxon>
        <taxon>Euteleostomi</taxon>
        <taxon>Archelosauria</taxon>
        <taxon>Archosauria</taxon>
        <taxon>Dinosauria</taxon>
        <taxon>Saurischia</taxon>
        <taxon>Theropoda</taxon>
        <taxon>Coelurosauria</taxon>
        <taxon>Aves</taxon>
        <taxon>Neognathae</taxon>
        <taxon>Neoaves</taxon>
        <taxon>Telluraves</taxon>
        <taxon>Australaves</taxon>
        <taxon>Passeriformes</taxon>
        <taxon>Corvoidea</taxon>
        <taxon>Vireonidae</taxon>
        <taxon>Vireoninae</taxon>
        <taxon>Vireo</taxon>
    </lineage>
</organism>
<feature type="region of interest" description="Disordered" evidence="14">
    <location>
        <begin position="330"/>
        <end position="350"/>
    </location>
</feature>
<feature type="binding site" evidence="13">
    <location>
        <position position="43"/>
    </location>
    <ligand>
        <name>ATP</name>
        <dbReference type="ChEBI" id="CHEBI:30616"/>
    </ligand>
</feature>
<dbReference type="InterPro" id="IPR011009">
    <property type="entry name" value="Kinase-like_dom_sf"/>
</dbReference>
<dbReference type="FunFam" id="3.30.200.20:FF:000097">
    <property type="entry name" value="Probable serine/threonine-protein kinase nek1"/>
    <property type="match status" value="1"/>
</dbReference>
<feature type="compositionally biased region" description="Basic and acidic residues" evidence="14">
    <location>
        <begin position="514"/>
        <end position="524"/>
    </location>
</feature>
<dbReference type="AlphaFoldDB" id="A0A7K5LMV0"/>
<evidence type="ECO:0000256" key="7">
    <source>
        <dbReference type="ARBA" id="ARBA00022741"/>
    </source>
</evidence>
<dbReference type="SMART" id="SM00220">
    <property type="entry name" value="S_TKc"/>
    <property type="match status" value="1"/>
</dbReference>
<dbReference type="GO" id="GO:0005524">
    <property type="term" value="F:ATP binding"/>
    <property type="evidence" value="ECO:0007669"/>
    <property type="project" value="UniProtKB-UniRule"/>
</dbReference>
<dbReference type="PROSITE" id="PS00107">
    <property type="entry name" value="PROTEIN_KINASE_ATP"/>
    <property type="match status" value="1"/>
</dbReference>
<feature type="domain" description="Protein kinase" evidence="15">
    <location>
        <begin position="4"/>
        <end position="262"/>
    </location>
</feature>
<comment type="catalytic activity">
    <reaction evidence="12">
        <text>L-seryl-[protein] + ATP = O-phospho-L-seryl-[protein] + ADP + H(+)</text>
        <dbReference type="Rhea" id="RHEA:17989"/>
        <dbReference type="Rhea" id="RHEA-COMP:9863"/>
        <dbReference type="Rhea" id="RHEA-COMP:11604"/>
        <dbReference type="ChEBI" id="CHEBI:15378"/>
        <dbReference type="ChEBI" id="CHEBI:29999"/>
        <dbReference type="ChEBI" id="CHEBI:30616"/>
        <dbReference type="ChEBI" id="CHEBI:83421"/>
        <dbReference type="ChEBI" id="CHEBI:456216"/>
        <dbReference type="EC" id="2.7.11.1"/>
    </reaction>
</comment>
<dbReference type="GO" id="GO:0004674">
    <property type="term" value="F:protein serine/threonine kinase activity"/>
    <property type="evidence" value="ECO:0007669"/>
    <property type="project" value="UniProtKB-KW"/>
</dbReference>